<reference evidence="7 8" key="1">
    <citation type="submission" date="2020-08" db="EMBL/GenBank/DDBJ databases">
        <title>Bridging the membrane lipid divide: bacteria of the FCB group superphylum have the potential to synthesize archaeal ether lipids.</title>
        <authorList>
            <person name="Villanueva L."/>
            <person name="Von Meijenfeldt F.A.B."/>
            <person name="Westbye A.B."/>
            <person name="Yadav S."/>
            <person name="Hopmans E.C."/>
            <person name="Dutilh B.E."/>
            <person name="Sinninghe Damste J.S."/>
        </authorList>
    </citation>
    <scope>NUCLEOTIDE SEQUENCE [LARGE SCALE GENOMIC DNA]</scope>
    <source>
        <strain evidence="7">NIOZ-UU100</strain>
    </source>
</reference>
<feature type="transmembrane region" description="Helical" evidence="6">
    <location>
        <begin position="180"/>
        <end position="200"/>
    </location>
</feature>
<dbReference type="Pfam" id="PF01925">
    <property type="entry name" value="TauE"/>
    <property type="match status" value="1"/>
</dbReference>
<gene>
    <name evidence="7" type="ORF">H8D24_07100</name>
</gene>
<feature type="transmembrane region" description="Helical" evidence="6">
    <location>
        <begin position="46"/>
        <end position="68"/>
    </location>
</feature>
<feature type="transmembrane region" description="Helical" evidence="6">
    <location>
        <begin position="6"/>
        <end position="34"/>
    </location>
</feature>
<dbReference type="PANTHER" id="PTHR43483:SF3">
    <property type="entry name" value="MEMBRANE TRANSPORTER PROTEIN HI_0806-RELATED"/>
    <property type="match status" value="1"/>
</dbReference>
<evidence type="ECO:0000256" key="5">
    <source>
        <dbReference type="ARBA" id="ARBA00023136"/>
    </source>
</evidence>
<accession>A0A8J6TQL1</accession>
<dbReference type="InterPro" id="IPR002781">
    <property type="entry name" value="TM_pro_TauE-like"/>
</dbReference>
<keyword evidence="6" id="KW-1003">Cell membrane</keyword>
<dbReference type="EMBL" id="JACNFK010000034">
    <property type="protein sequence ID" value="MBC8520156.1"/>
    <property type="molecule type" value="Genomic_DNA"/>
</dbReference>
<feature type="transmembrane region" description="Helical" evidence="6">
    <location>
        <begin position="80"/>
        <end position="99"/>
    </location>
</feature>
<feature type="transmembrane region" description="Helical" evidence="6">
    <location>
        <begin position="212"/>
        <end position="232"/>
    </location>
</feature>
<sequence length="262" mass="27826">MESIALYLLVGAFAGLLAGLLGVGGGLVIVPFLLWIFQQQLGSSPWLMHLAIGTSLATIVITSISSVSAHDRRGAVRWDLFWLLVPGIVLGGWFGAQFAKQVNSDSLRIFFALFELLVAIQMGFNLGPRVHGEIPGRILNGLAGVVIGAISALVGIGGGTMTVPWLVWHRVKIHQAVGTSAAVGLPIAVAGGVGFIWSGLGVDGLPIWSSGFIYWPAFFGIIVMSAFAAPVGARLAHRLPAERLKQLFALFLLFLSIRMFVS</sequence>
<evidence type="ECO:0000256" key="3">
    <source>
        <dbReference type="ARBA" id="ARBA00022692"/>
    </source>
</evidence>
<evidence type="ECO:0000256" key="2">
    <source>
        <dbReference type="ARBA" id="ARBA00009142"/>
    </source>
</evidence>
<name>A0A8J6TQL1_9GAMM</name>
<dbReference type="GO" id="GO:0005886">
    <property type="term" value="C:plasma membrane"/>
    <property type="evidence" value="ECO:0007669"/>
    <property type="project" value="UniProtKB-SubCell"/>
</dbReference>
<evidence type="ECO:0000313" key="7">
    <source>
        <dbReference type="EMBL" id="MBC8520156.1"/>
    </source>
</evidence>
<comment type="similarity">
    <text evidence="2 6">Belongs to the 4-toluene sulfonate uptake permease (TSUP) (TC 2.A.102) family.</text>
</comment>
<feature type="transmembrane region" description="Helical" evidence="6">
    <location>
        <begin position="144"/>
        <end position="168"/>
    </location>
</feature>
<keyword evidence="4 6" id="KW-1133">Transmembrane helix</keyword>
<feature type="transmembrane region" description="Helical" evidence="6">
    <location>
        <begin position="106"/>
        <end position="124"/>
    </location>
</feature>
<keyword evidence="3 6" id="KW-0812">Transmembrane</keyword>
<feature type="transmembrane region" description="Helical" evidence="6">
    <location>
        <begin position="244"/>
        <end position="261"/>
    </location>
</feature>
<proteinExistence type="inferred from homology"/>
<dbReference type="AlphaFoldDB" id="A0A8J6TQL1"/>
<evidence type="ECO:0000313" key="8">
    <source>
        <dbReference type="Proteomes" id="UP000654401"/>
    </source>
</evidence>
<dbReference type="PANTHER" id="PTHR43483">
    <property type="entry name" value="MEMBRANE TRANSPORTER PROTEIN HI_0806-RELATED"/>
    <property type="match status" value="1"/>
</dbReference>
<comment type="subcellular location">
    <subcellularLocation>
        <location evidence="6">Cell membrane</location>
        <topology evidence="6">Multi-pass membrane protein</topology>
    </subcellularLocation>
    <subcellularLocation>
        <location evidence="1">Membrane</location>
        <topology evidence="1">Multi-pass membrane protein</topology>
    </subcellularLocation>
</comment>
<dbReference type="Proteomes" id="UP000654401">
    <property type="component" value="Unassembled WGS sequence"/>
</dbReference>
<keyword evidence="5 6" id="KW-0472">Membrane</keyword>
<protein>
    <recommendedName>
        <fullName evidence="6">Probable membrane transporter protein</fullName>
    </recommendedName>
</protein>
<comment type="caution">
    <text evidence="7">The sequence shown here is derived from an EMBL/GenBank/DDBJ whole genome shotgun (WGS) entry which is preliminary data.</text>
</comment>
<evidence type="ECO:0000256" key="6">
    <source>
        <dbReference type="RuleBase" id="RU363041"/>
    </source>
</evidence>
<evidence type="ECO:0000256" key="1">
    <source>
        <dbReference type="ARBA" id="ARBA00004141"/>
    </source>
</evidence>
<organism evidence="7 8">
    <name type="scientific">Candidatus Thiopontia autotrophica</name>
    <dbReference type="NCBI Taxonomy" id="2841688"/>
    <lineage>
        <taxon>Bacteria</taxon>
        <taxon>Pseudomonadati</taxon>
        <taxon>Pseudomonadota</taxon>
        <taxon>Gammaproteobacteria</taxon>
        <taxon>Candidatus Thiopontia</taxon>
    </lineage>
</organism>
<evidence type="ECO:0000256" key="4">
    <source>
        <dbReference type="ARBA" id="ARBA00022989"/>
    </source>
</evidence>